<comment type="caution">
    <text evidence="2">The sequence shown here is derived from an EMBL/GenBank/DDBJ whole genome shotgun (WGS) entry which is preliminary data.</text>
</comment>
<dbReference type="AlphaFoldDB" id="A0AB37WRG5"/>
<gene>
    <name evidence="2" type="ORF">AA0115_g3930</name>
</gene>
<reference evidence="2" key="1">
    <citation type="submission" date="2017-10" db="EMBL/GenBank/DDBJ databases">
        <authorList>
            <person name="Armitage A.D."/>
            <person name="Barbara D.J."/>
            <person name="Woodhall J.W."/>
            <person name="Sreenivasaprasad S."/>
            <person name="Lane C.R."/>
            <person name="Clarkson J.P."/>
            <person name="Harrison R.J."/>
        </authorList>
    </citation>
    <scope>NUCLEOTIDE SEQUENCE</scope>
    <source>
        <strain evidence="2">FERA 1164</strain>
    </source>
</reference>
<name>A0AB37WRG5_9PLEO</name>
<accession>A0AB37WRG5</accession>
<sequence length="104" mass="11442">MRLALPALAILVALGTAEFLIYNFTENMVNGVNAQTTLLPNQPMIQDAFLISTTKKKTMSSWMVCLLILTSATAHNRFATEMRAVEGGTCNVRAAKKRVAHMEQ</sequence>
<feature type="signal peptide" evidence="1">
    <location>
        <begin position="1"/>
        <end position="17"/>
    </location>
</feature>
<proteinExistence type="predicted"/>
<evidence type="ECO:0000256" key="1">
    <source>
        <dbReference type="SAM" id="SignalP"/>
    </source>
</evidence>
<feature type="chain" id="PRO_5044223459" evidence="1">
    <location>
        <begin position="18"/>
        <end position="104"/>
    </location>
</feature>
<organism evidence="2 3">
    <name type="scientific">Alternaria tenuissima</name>
    <dbReference type="NCBI Taxonomy" id="119927"/>
    <lineage>
        <taxon>Eukaryota</taxon>
        <taxon>Fungi</taxon>
        <taxon>Dikarya</taxon>
        <taxon>Ascomycota</taxon>
        <taxon>Pezizomycotina</taxon>
        <taxon>Dothideomycetes</taxon>
        <taxon>Pleosporomycetidae</taxon>
        <taxon>Pleosporales</taxon>
        <taxon>Pleosporineae</taxon>
        <taxon>Pleosporaceae</taxon>
        <taxon>Alternaria</taxon>
        <taxon>Alternaria sect. Alternaria</taxon>
        <taxon>Alternaria alternata complex</taxon>
    </lineage>
</organism>
<dbReference type="EMBL" id="PDXB01000008">
    <property type="protein sequence ID" value="RYN31938.1"/>
    <property type="molecule type" value="Genomic_DNA"/>
</dbReference>
<reference evidence="2" key="2">
    <citation type="journal article" date="2019" name="bioRxiv">
        <title>Genomics, evolutionary history and diagnostics of the Alternaria alternata species group including apple and Asian pear pathotypes.</title>
        <authorList>
            <person name="Armitage A.D."/>
            <person name="Cockerton H.M."/>
            <person name="Sreenivasaprasad S."/>
            <person name="Woodhall J.W."/>
            <person name="Lane C.R."/>
            <person name="Harrison R.J."/>
            <person name="Clarkson J.P."/>
        </authorList>
    </citation>
    <scope>NUCLEOTIDE SEQUENCE</scope>
    <source>
        <strain evidence="2">FERA 1164</strain>
    </source>
</reference>
<evidence type="ECO:0000313" key="3">
    <source>
        <dbReference type="Proteomes" id="UP000292340"/>
    </source>
</evidence>
<evidence type="ECO:0000313" key="2">
    <source>
        <dbReference type="EMBL" id="RYN31938.1"/>
    </source>
</evidence>
<dbReference type="Proteomes" id="UP000292340">
    <property type="component" value="Unassembled WGS sequence"/>
</dbReference>
<protein>
    <submittedName>
        <fullName evidence="2">Uncharacterized protein</fullName>
    </submittedName>
</protein>
<keyword evidence="1" id="KW-0732">Signal</keyword>